<gene>
    <name evidence="1" type="ORF">AJ80_03248</name>
</gene>
<reference evidence="1 2" key="1">
    <citation type="submission" date="2017-10" db="EMBL/GenBank/DDBJ databases">
        <title>Comparative genomics in systemic dimorphic fungi from Ajellomycetaceae.</title>
        <authorList>
            <person name="Munoz J.F."/>
            <person name="Mcewen J.G."/>
            <person name="Clay O.K."/>
            <person name="Cuomo C.A."/>
        </authorList>
    </citation>
    <scope>NUCLEOTIDE SEQUENCE [LARGE SCALE GENOMIC DNA]</scope>
    <source>
        <strain evidence="1 2">UAMH7299</strain>
    </source>
</reference>
<organism evidence="1 2">
    <name type="scientific">Polytolypa hystricis (strain UAMH7299)</name>
    <dbReference type="NCBI Taxonomy" id="1447883"/>
    <lineage>
        <taxon>Eukaryota</taxon>
        <taxon>Fungi</taxon>
        <taxon>Dikarya</taxon>
        <taxon>Ascomycota</taxon>
        <taxon>Pezizomycotina</taxon>
        <taxon>Eurotiomycetes</taxon>
        <taxon>Eurotiomycetidae</taxon>
        <taxon>Onygenales</taxon>
        <taxon>Onygenales incertae sedis</taxon>
        <taxon>Polytolypa</taxon>
    </lineage>
</organism>
<keyword evidence="2" id="KW-1185">Reference proteome</keyword>
<evidence type="ECO:0000313" key="2">
    <source>
        <dbReference type="Proteomes" id="UP000224634"/>
    </source>
</evidence>
<dbReference type="AlphaFoldDB" id="A0A2B7YLG8"/>
<accession>A0A2B7YLG8</accession>
<sequence>MEVSYLAAHRDALKDDFTGETLQVHTTATSPAWIRLPAKNTDQVCILATDVDAAGEVVAEFSCTNVHALAVITWTPSGEQLLAIDSEFKKSYGQVR</sequence>
<comment type="caution">
    <text evidence="1">The sequence shown here is derived from an EMBL/GenBank/DDBJ whole genome shotgun (WGS) entry which is preliminary data.</text>
</comment>
<dbReference type="Proteomes" id="UP000224634">
    <property type="component" value="Unassembled WGS sequence"/>
</dbReference>
<name>A0A2B7YLG8_POLH7</name>
<proteinExistence type="predicted"/>
<evidence type="ECO:0000313" key="1">
    <source>
        <dbReference type="EMBL" id="PGH21457.1"/>
    </source>
</evidence>
<protein>
    <submittedName>
        <fullName evidence="1">Uncharacterized protein</fullName>
    </submittedName>
</protein>
<dbReference type="EMBL" id="PDNA01000035">
    <property type="protein sequence ID" value="PGH21457.1"/>
    <property type="molecule type" value="Genomic_DNA"/>
</dbReference>